<dbReference type="AlphaFoldDB" id="A0A6C0CS59"/>
<organism evidence="2">
    <name type="scientific">viral metagenome</name>
    <dbReference type="NCBI Taxonomy" id="1070528"/>
    <lineage>
        <taxon>unclassified sequences</taxon>
        <taxon>metagenomes</taxon>
        <taxon>organismal metagenomes</taxon>
    </lineage>
</organism>
<protein>
    <submittedName>
        <fullName evidence="2">Uncharacterized protein</fullName>
    </submittedName>
</protein>
<feature type="compositionally biased region" description="Polar residues" evidence="1">
    <location>
        <begin position="112"/>
        <end position="124"/>
    </location>
</feature>
<dbReference type="EMBL" id="MN739467">
    <property type="protein sequence ID" value="QHT06325.1"/>
    <property type="molecule type" value="Genomic_DNA"/>
</dbReference>
<evidence type="ECO:0000313" key="2">
    <source>
        <dbReference type="EMBL" id="QHT06325.1"/>
    </source>
</evidence>
<proteinExistence type="predicted"/>
<accession>A0A6C0CS59</accession>
<evidence type="ECO:0000256" key="1">
    <source>
        <dbReference type="SAM" id="MobiDB-lite"/>
    </source>
</evidence>
<sequence>MIKLVFVIISLFIAGLIINQLIKCFSPKIIEGATGSSDEDSSSCSKDPLQMAMDNSAQIKTLKEQMSKVTDLTNQYDAMNKQVESNSYMINKINQQIADQAKNVPDSKTQEKLANSGNGSTESR</sequence>
<name>A0A6C0CS59_9ZZZZ</name>
<feature type="region of interest" description="Disordered" evidence="1">
    <location>
        <begin position="101"/>
        <end position="124"/>
    </location>
</feature>
<reference evidence="2" key="1">
    <citation type="journal article" date="2020" name="Nature">
        <title>Giant virus diversity and host interactions through global metagenomics.</title>
        <authorList>
            <person name="Schulz F."/>
            <person name="Roux S."/>
            <person name="Paez-Espino D."/>
            <person name="Jungbluth S."/>
            <person name="Walsh D.A."/>
            <person name="Denef V.J."/>
            <person name="McMahon K.D."/>
            <person name="Konstantinidis K.T."/>
            <person name="Eloe-Fadrosh E.A."/>
            <person name="Kyrpides N.C."/>
            <person name="Woyke T."/>
        </authorList>
    </citation>
    <scope>NUCLEOTIDE SEQUENCE</scope>
    <source>
        <strain evidence="2">GVMAG-M-3300021425-30</strain>
    </source>
</reference>